<protein>
    <submittedName>
        <fullName evidence="2">Uncharacterized protein</fullName>
    </submittedName>
</protein>
<sequence>MASESSERLNMPDGMDRFTATGRPFKASTERDKASAAFTSVMASDTGGIAGVNHLPVKFTDDSLIPVAVLPPNSSAPAETSKKQWFWSRRRSENSNFIMKKMPRRDYLKHYAKDDNGRYCGTEAPAEDCILRGEDVGKYRPHSLTFRNEMGGTSSKKDNVVR</sequence>
<dbReference type="Proteomes" id="UP000030752">
    <property type="component" value="Unassembled WGS sequence"/>
</dbReference>
<proteinExistence type="predicted"/>
<dbReference type="HOGENOM" id="CLU_1540730_0_0_1"/>
<evidence type="ECO:0000256" key="1">
    <source>
        <dbReference type="SAM" id="MobiDB-lite"/>
    </source>
</evidence>
<evidence type="ECO:0000313" key="3">
    <source>
        <dbReference type="Proteomes" id="UP000030752"/>
    </source>
</evidence>
<evidence type="ECO:0000313" key="2">
    <source>
        <dbReference type="EMBL" id="ETN36314.1"/>
    </source>
</evidence>
<name>W2RKQ5_CYPE1</name>
<feature type="region of interest" description="Disordered" evidence="1">
    <location>
        <begin position="1"/>
        <end position="31"/>
    </location>
</feature>
<accession>W2RKQ5</accession>
<dbReference type="InParanoid" id="W2RKQ5"/>
<organism evidence="2 3">
    <name type="scientific">Cyphellophora europaea (strain CBS 101466)</name>
    <name type="common">Phialophora europaea</name>
    <dbReference type="NCBI Taxonomy" id="1220924"/>
    <lineage>
        <taxon>Eukaryota</taxon>
        <taxon>Fungi</taxon>
        <taxon>Dikarya</taxon>
        <taxon>Ascomycota</taxon>
        <taxon>Pezizomycotina</taxon>
        <taxon>Eurotiomycetes</taxon>
        <taxon>Chaetothyriomycetidae</taxon>
        <taxon>Chaetothyriales</taxon>
        <taxon>Cyphellophoraceae</taxon>
        <taxon>Cyphellophora</taxon>
    </lineage>
</organism>
<dbReference type="RefSeq" id="XP_008721132.1">
    <property type="nucleotide sequence ID" value="XM_008722910.1"/>
</dbReference>
<dbReference type="AlphaFoldDB" id="W2RKQ5"/>
<dbReference type="OrthoDB" id="4158258at2759"/>
<keyword evidence="3" id="KW-1185">Reference proteome</keyword>
<dbReference type="eggNOG" id="ENOG502SXKZ">
    <property type="taxonomic scope" value="Eukaryota"/>
</dbReference>
<reference evidence="2 3" key="1">
    <citation type="submission" date="2013-03" db="EMBL/GenBank/DDBJ databases">
        <title>The Genome Sequence of Phialophora europaea CBS 101466.</title>
        <authorList>
            <consortium name="The Broad Institute Genomics Platform"/>
            <person name="Cuomo C."/>
            <person name="de Hoog S."/>
            <person name="Gorbushina A."/>
            <person name="Walker B."/>
            <person name="Young S.K."/>
            <person name="Zeng Q."/>
            <person name="Gargeya S."/>
            <person name="Fitzgerald M."/>
            <person name="Haas B."/>
            <person name="Abouelleil A."/>
            <person name="Allen A.W."/>
            <person name="Alvarado L."/>
            <person name="Arachchi H.M."/>
            <person name="Berlin A.M."/>
            <person name="Chapman S.B."/>
            <person name="Gainer-Dewar J."/>
            <person name="Goldberg J."/>
            <person name="Griggs A."/>
            <person name="Gujja S."/>
            <person name="Hansen M."/>
            <person name="Howarth C."/>
            <person name="Imamovic A."/>
            <person name="Ireland A."/>
            <person name="Larimer J."/>
            <person name="McCowan C."/>
            <person name="Murphy C."/>
            <person name="Pearson M."/>
            <person name="Poon T.W."/>
            <person name="Priest M."/>
            <person name="Roberts A."/>
            <person name="Saif S."/>
            <person name="Shea T."/>
            <person name="Sisk P."/>
            <person name="Sykes S."/>
            <person name="Wortman J."/>
            <person name="Nusbaum C."/>
            <person name="Birren B."/>
        </authorList>
    </citation>
    <scope>NUCLEOTIDE SEQUENCE [LARGE SCALE GENOMIC DNA]</scope>
    <source>
        <strain evidence="2 3">CBS 101466</strain>
    </source>
</reference>
<dbReference type="EMBL" id="KB822725">
    <property type="protein sequence ID" value="ETN36314.1"/>
    <property type="molecule type" value="Genomic_DNA"/>
</dbReference>
<dbReference type="VEuPathDB" id="FungiDB:HMPREF1541_08591"/>
<dbReference type="GeneID" id="19975930"/>
<gene>
    <name evidence="2" type="ORF">HMPREF1541_08591</name>
</gene>